<keyword evidence="10" id="KW-0812">Transmembrane</keyword>
<reference evidence="11 12" key="1">
    <citation type="journal article" date="2020" name="Nat. Commun.">
        <title>Genome of Tripterygium wilfordii and identification of cytochrome P450 involved in triptolide biosynthesis.</title>
        <authorList>
            <person name="Tu L."/>
            <person name="Su P."/>
            <person name="Zhang Z."/>
            <person name="Gao L."/>
            <person name="Wang J."/>
            <person name="Hu T."/>
            <person name="Zhou J."/>
            <person name="Zhang Y."/>
            <person name="Zhao Y."/>
            <person name="Liu Y."/>
            <person name="Song Y."/>
            <person name="Tong Y."/>
            <person name="Lu Y."/>
            <person name="Yang J."/>
            <person name="Xu C."/>
            <person name="Jia M."/>
            <person name="Peters R.J."/>
            <person name="Huang L."/>
            <person name="Gao W."/>
        </authorList>
    </citation>
    <scope>NUCLEOTIDE SEQUENCE [LARGE SCALE GENOMIC DNA]</scope>
    <source>
        <strain evidence="12">cv. XIE 37</strain>
        <tissue evidence="11">Leaf</tissue>
    </source>
</reference>
<dbReference type="CDD" id="cd11064">
    <property type="entry name" value="CYP86A"/>
    <property type="match status" value="1"/>
</dbReference>
<dbReference type="Gene3D" id="1.10.630.10">
    <property type="entry name" value="Cytochrome P450"/>
    <property type="match status" value="1"/>
</dbReference>
<evidence type="ECO:0000256" key="3">
    <source>
        <dbReference type="ARBA" id="ARBA00022617"/>
    </source>
</evidence>
<dbReference type="GO" id="GO:0020037">
    <property type="term" value="F:heme binding"/>
    <property type="evidence" value="ECO:0007669"/>
    <property type="project" value="InterPro"/>
</dbReference>
<dbReference type="PRINTS" id="PR00465">
    <property type="entry name" value="EP450IV"/>
</dbReference>
<keyword evidence="12" id="KW-1185">Reference proteome</keyword>
<evidence type="ECO:0000313" key="12">
    <source>
        <dbReference type="Proteomes" id="UP000593562"/>
    </source>
</evidence>
<dbReference type="InterPro" id="IPR002403">
    <property type="entry name" value="Cyt_P450_E_grp-IV"/>
</dbReference>
<evidence type="ECO:0000256" key="10">
    <source>
        <dbReference type="SAM" id="Phobius"/>
    </source>
</evidence>
<dbReference type="GO" id="GO:0006629">
    <property type="term" value="P:lipid metabolic process"/>
    <property type="evidence" value="ECO:0007669"/>
    <property type="project" value="UniProtKB-ARBA"/>
</dbReference>
<evidence type="ECO:0000256" key="1">
    <source>
        <dbReference type="ARBA" id="ARBA00001971"/>
    </source>
</evidence>
<dbReference type="InParanoid" id="A0A7J7DFE7"/>
<dbReference type="PRINTS" id="PR00385">
    <property type="entry name" value="P450"/>
</dbReference>
<name>A0A7J7DFE7_TRIWF</name>
<protein>
    <submittedName>
        <fullName evidence="11">Cytochrome P450 86B1</fullName>
    </submittedName>
</protein>
<dbReference type="OrthoDB" id="1470350at2759"/>
<dbReference type="InterPro" id="IPR001128">
    <property type="entry name" value="Cyt_P450"/>
</dbReference>
<organism evidence="11 12">
    <name type="scientific">Tripterygium wilfordii</name>
    <name type="common">Thunder God vine</name>
    <dbReference type="NCBI Taxonomy" id="458696"/>
    <lineage>
        <taxon>Eukaryota</taxon>
        <taxon>Viridiplantae</taxon>
        <taxon>Streptophyta</taxon>
        <taxon>Embryophyta</taxon>
        <taxon>Tracheophyta</taxon>
        <taxon>Spermatophyta</taxon>
        <taxon>Magnoliopsida</taxon>
        <taxon>eudicotyledons</taxon>
        <taxon>Gunneridae</taxon>
        <taxon>Pentapetalae</taxon>
        <taxon>rosids</taxon>
        <taxon>fabids</taxon>
        <taxon>Celastrales</taxon>
        <taxon>Celastraceae</taxon>
        <taxon>Tripterygium</taxon>
    </lineage>
</organism>
<dbReference type="Proteomes" id="UP000593562">
    <property type="component" value="Unassembled WGS sequence"/>
</dbReference>
<evidence type="ECO:0000256" key="9">
    <source>
        <dbReference type="RuleBase" id="RU000461"/>
    </source>
</evidence>
<feature type="binding site" description="axial binding residue" evidence="8">
    <location>
        <position position="437"/>
    </location>
    <ligand>
        <name>heme</name>
        <dbReference type="ChEBI" id="CHEBI:30413"/>
    </ligand>
    <ligandPart>
        <name>Fe</name>
        <dbReference type="ChEBI" id="CHEBI:18248"/>
    </ligandPart>
</feature>
<dbReference type="GO" id="GO:0004497">
    <property type="term" value="F:monooxygenase activity"/>
    <property type="evidence" value="ECO:0007669"/>
    <property type="project" value="UniProtKB-KW"/>
</dbReference>
<sequence>MSLLISFFEIFLALCGFIILWRSLRGKKSKKRRLKNWPLVGMLPEIFLNINHVHDGFTELQARCGGTFLFKVPWFEMLTTTDPANIQHIMTTNFSNYPKGPEFKKIFDVVGNGFSNADDDLWRNHRRIAQQLLTHNKFYKFLLSTTYDKVQNGLIPLLDHVSEQGLVVDLQDVFIRLTFDATCILVTGHDPESLSVGFPEAPFPRALIDAEEAIFYRHVMPEKTWKLMRFLGIGKEKQLAKAWEILDNLICKCISMKRQEHNGEKNIDLLSSYMDQENTQGWEIDDKLLRDTVLNLMIAGQDTTASALTWLFWLLSKNPSVEAKIREELQTTEPESDIEKLNKLVYLHAALCESLRLYPPVPFQLKTPIKTDILPSGDKVEPNTKIVLLTYSMGRMKRVWGKDCLEYKPERWISENGRIKYEPSYKFFAFNAGPRTCLGKQVAFTQLKTTAAAIIRNFDVQVIEGHSVAPSASIILHMKHGLMVRVTKRGYC</sequence>
<evidence type="ECO:0000256" key="4">
    <source>
        <dbReference type="ARBA" id="ARBA00022723"/>
    </source>
</evidence>
<keyword evidence="6 8" id="KW-0408">Iron</keyword>
<keyword evidence="3 8" id="KW-0349">Heme</keyword>
<dbReference type="Pfam" id="PF00067">
    <property type="entry name" value="p450"/>
    <property type="match status" value="1"/>
</dbReference>
<keyword evidence="10" id="KW-0472">Membrane</keyword>
<dbReference type="EMBL" id="JAAARO010000007">
    <property type="protein sequence ID" value="KAF5745031.1"/>
    <property type="molecule type" value="Genomic_DNA"/>
</dbReference>
<keyword evidence="7 9" id="KW-0503">Monooxygenase</keyword>
<dbReference type="PANTHER" id="PTHR24296">
    <property type="entry name" value="CYTOCHROME P450"/>
    <property type="match status" value="1"/>
</dbReference>
<keyword evidence="5 9" id="KW-0560">Oxidoreductase</keyword>
<evidence type="ECO:0000256" key="2">
    <source>
        <dbReference type="ARBA" id="ARBA00010617"/>
    </source>
</evidence>
<feature type="transmembrane region" description="Helical" evidence="10">
    <location>
        <begin position="6"/>
        <end position="24"/>
    </location>
</feature>
<dbReference type="PROSITE" id="PS00086">
    <property type="entry name" value="CYTOCHROME_P450"/>
    <property type="match status" value="1"/>
</dbReference>
<comment type="cofactor">
    <cofactor evidence="1 8">
        <name>heme</name>
        <dbReference type="ChEBI" id="CHEBI:30413"/>
    </cofactor>
</comment>
<dbReference type="AlphaFoldDB" id="A0A7J7DFE7"/>
<dbReference type="SUPFAM" id="SSF48264">
    <property type="entry name" value="Cytochrome P450"/>
    <property type="match status" value="1"/>
</dbReference>
<evidence type="ECO:0000313" key="11">
    <source>
        <dbReference type="EMBL" id="KAF5745031.1"/>
    </source>
</evidence>
<keyword evidence="4 8" id="KW-0479">Metal-binding</keyword>
<evidence type="ECO:0000256" key="5">
    <source>
        <dbReference type="ARBA" id="ARBA00023002"/>
    </source>
</evidence>
<gene>
    <name evidence="11" type="ORF">HS088_TW07G00612</name>
</gene>
<dbReference type="InterPro" id="IPR036396">
    <property type="entry name" value="Cyt_P450_sf"/>
</dbReference>
<comment type="similarity">
    <text evidence="2 9">Belongs to the cytochrome P450 family.</text>
</comment>
<evidence type="ECO:0000256" key="6">
    <source>
        <dbReference type="ARBA" id="ARBA00023004"/>
    </source>
</evidence>
<dbReference type="GO" id="GO:0005506">
    <property type="term" value="F:iron ion binding"/>
    <property type="evidence" value="ECO:0007669"/>
    <property type="project" value="InterPro"/>
</dbReference>
<proteinExistence type="inferred from homology"/>
<accession>A0A7J7DFE7</accession>
<evidence type="ECO:0000256" key="7">
    <source>
        <dbReference type="ARBA" id="ARBA00023033"/>
    </source>
</evidence>
<evidence type="ECO:0000256" key="8">
    <source>
        <dbReference type="PIRSR" id="PIRSR602403-1"/>
    </source>
</evidence>
<dbReference type="GO" id="GO:0016705">
    <property type="term" value="F:oxidoreductase activity, acting on paired donors, with incorporation or reduction of molecular oxygen"/>
    <property type="evidence" value="ECO:0007669"/>
    <property type="project" value="InterPro"/>
</dbReference>
<keyword evidence="10" id="KW-1133">Transmembrane helix</keyword>
<comment type="caution">
    <text evidence="11">The sequence shown here is derived from an EMBL/GenBank/DDBJ whole genome shotgun (WGS) entry which is preliminary data.</text>
</comment>
<dbReference type="InterPro" id="IPR017972">
    <property type="entry name" value="Cyt_P450_CS"/>
</dbReference>